<name>A0A812RVA3_9DINO</name>
<sequence length="113" mass="12576">MGCGASSSRSSSRRRVVCHVPKTFLAPPTDAFPPDRDMHELHVRKLNAYLSRVKKNPRAFEKKVDKRRAESLGGPSDPWPMDAVPRSTVPMDAVLKDRVQAVPTQTSWLNVGP</sequence>
<dbReference type="EMBL" id="CAJNDS010002368">
    <property type="protein sequence ID" value="CAE7451805.1"/>
    <property type="molecule type" value="Genomic_DNA"/>
</dbReference>
<comment type="caution">
    <text evidence="2">The sequence shown here is derived from an EMBL/GenBank/DDBJ whole genome shotgun (WGS) entry which is preliminary data.</text>
</comment>
<proteinExistence type="predicted"/>
<keyword evidence="3" id="KW-1185">Reference proteome</keyword>
<evidence type="ECO:0000256" key="1">
    <source>
        <dbReference type="SAM" id="MobiDB-lite"/>
    </source>
</evidence>
<dbReference type="AlphaFoldDB" id="A0A812RVA3"/>
<feature type="compositionally biased region" description="Basic and acidic residues" evidence="1">
    <location>
        <begin position="60"/>
        <end position="70"/>
    </location>
</feature>
<protein>
    <submittedName>
        <fullName evidence="2">AtpH protein</fullName>
    </submittedName>
</protein>
<dbReference type="Proteomes" id="UP000604046">
    <property type="component" value="Unassembled WGS sequence"/>
</dbReference>
<evidence type="ECO:0000313" key="2">
    <source>
        <dbReference type="EMBL" id="CAE7451805.1"/>
    </source>
</evidence>
<feature type="region of interest" description="Disordered" evidence="1">
    <location>
        <begin position="60"/>
        <end position="85"/>
    </location>
</feature>
<gene>
    <name evidence="2" type="primary">atpH</name>
    <name evidence="2" type="ORF">SNAT2548_LOCUS24745</name>
</gene>
<organism evidence="2 3">
    <name type="scientific">Symbiodinium natans</name>
    <dbReference type="NCBI Taxonomy" id="878477"/>
    <lineage>
        <taxon>Eukaryota</taxon>
        <taxon>Sar</taxon>
        <taxon>Alveolata</taxon>
        <taxon>Dinophyceae</taxon>
        <taxon>Suessiales</taxon>
        <taxon>Symbiodiniaceae</taxon>
        <taxon>Symbiodinium</taxon>
    </lineage>
</organism>
<accession>A0A812RVA3</accession>
<reference evidence="2" key="1">
    <citation type="submission" date="2021-02" db="EMBL/GenBank/DDBJ databases">
        <authorList>
            <person name="Dougan E. K."/>
            <person name="Rhodes N."/>
            <person name="Thang M."/>
            <person name="Chan C."/>
        </authorList>
    </citation>
    <scope>NUCLEOTIDE SEQUENCE</scope>
</reference>
<evidence type="ECO:0000313" key="3">
    <source>
        <dbReference type="Proteomes" id="UP000604046"/>
    </source>
</evidence>